<protein>
    <recommendedName>
        <fullName evidence="6">Tagatose-6-phosphate kinase</fullName>
        <ecNumber evidence="6">2.7.1.144</ecNumber>
    </recommendedName>
</protein>
<feature type="domain" description="Carbohydrate kinase PfkB" evidence="7">
    <location>
        <begin position="12"/>
        <end position="282"/>
    </location>
</feature>
<evidence type="ECO:0000256" key="4">
    <source>
        <dbReference type="ARBA" id="ARBA00022777"/>
    </source>
</evidence>
<dbReference type="Pfam" id="PF00294">
    <property type="entry name" value="PfkB"/>
    <property type="match status" value="1"/>
</dbReference>
<dbReference type="FunFam" id="3.40.1190.20:FF:000001">
    <property type="entry name" value="Phosphofructokinase"/>
    <property type="match status" value="1"/>
</dbReference>
<gene>
    <name evidence="8" type="ORF">SAMN05192585_13729</name>
</gene>
<keyword evidence="4 8" id="KW-0418">Kinase</keyword>
<dbReference type="CDD" id="cd01164">
    <property type="entry name" value="FruK_PfkB_like"/>
    <property type="match status" value="1"/>
</dbReference>
<dbReference type="EC" id="2.7.1.144" evidence="6"/>
<evidence type="ECO:0000313" key="9">
    <source>
        <dbReference type="Proteomes" id="UP000199182"/>
    </source>
</evidence>
<keyword evidence="3 6" id="KW-0547">Nucleotide-binding</keyword>
<dbReference type="InterPro" id="IPR022463">
    <property type="entry name" value="1-PFruKinase"/>
</dbReference>
<dbReference type="PANTHER" id="PTHR46566:SF1">
    <property type="entry name" value="1-PHOSPHOFRUCTOKINASE"/>
    <property type="match status" value="1"/>
</dbReference>
<dbReference type="UniPathway" id="UPA00704">
    <property type="reaction ID" value="UER00715"/>
</dbReference>
<evidence type="ECO:0000259" key="7">
    <source>
        <dbReference type="Pfam" id="PF00294"/>
    </source>
</evidence>
<dbReference type="InterPro" id="IPR029056">
    <property type="entry name" value="Ribokinase-like"/>
</dbReference>
<dbReference type="Proteomes" id="UP000199182">
    <property type="component" value="Unassembled WGS sequence"/>
</dbReference>
<keyword evidence="2 6" id="KW-0808">Transferase</keyword>
<dbReference type="Gene3D" id="3.40.1190.20">
    <property type="match status" value="1"/>
</dbReference>
<dbReference type="PIRSF" id="PIRSF000535">
    <property type="entry name" value="1PFK/6PFK/LacC"/>
    <property type="match status" value="1"/>
</dbReference>
<dbReference type="GO" id="GO:0044281">
    <property type="term" value="P:small molecule metabolic process"/>
    <property type="evidence" value="ECO:0007669"/>
    <property type="project" value="UniProtKB-ARBA"/>
</dbReference>
<dbReference type="InterPro" id="IPR017583">
    <property type="entry name" value="Tagatose/fructose_Pkinase"/>
</dbReference>
<sequence>MIYTVTLNPALDYVVKVPDFKPGDVNRTEEERLYPGGKGINVSIILSRLGMDTTALGFTAGFTGDEIERVLGTLGCRAAFTRVRSGVSRICVKVLAGEETEINGRGPVILPEELDALFGSLSKAEKGDTVVLAGSIPASLPKDVYNRILELLAGKGVYTVVDTAGEVLLNTLQYKPFLIKPNLRELSELFHEIPCSGGEMTACANKLIQAGAQNVLVSLGGDGALLVTQSEGIYRCSAPKGKAVYTVGAGDSMVAGFIKGYSQNGSYREALALAVAAGSATAYSPWLAEQEEIMHLLGQVIVEQF</sequence>
<dbReference type="STRING" id="258515.SAMN05192585_13729"/>
<comment type="pathway">
    <text evidence="6">Carbohydrate metabolism; D-tagatose 6-phosphate degradation; D-glyceraldehyde 3-phosphate and glycerone phosphate from D-tagatose 6-phosphate: step 1/2.</text>
</comment>
<evidence type="ECO:0000256" key="2">
    <source>
        <dbReference type="ARBA" id="ARBA00022679"/>
    </source>
</evidence>
<dbReference type="GO" id="GO:0008662">
    <property type="term" value="F:1-phosphofructokinase activity"/>
    <property type="evidence" value="ECO:0007669"/>
    <property type="project" value="InterPro"/>
</dbReference>
<dbReference type="GO" id="GO:0005988">
    <property type="term" value="P:lactose metabolic process"/>
    <property type="evidence" value="ECO:0007669"/>
    <property type="project" value="UniProtKB-KW"/>
</dbReference>
<dbReference type="InterPro" id="IPR011611">
    <property type="entry name" value="PfkB_dom"/>
</dbReference>
<dbReference type="GO" id="GO:0009024">
    <property type="term" value="F:tagatose-6-phosphate kinase activity"/>
    <property type="evidence" value="ECO:0007669"/>
    <property type="project" value="UniProtKB-EC"/>
</dbReference>
<dbReference type="GO" id="GO:0005829">
    <property type="term" value="C:cytosol"/>
    <property type="evidence" value="ECO:0007669"/>
    <property type="project" value="TreeGrafter"/>
</dbReference>
<organism evidence="8 9">
    <name type="scientific">Acetanaerobacterium elongatum</name>
    <dbReference type="NCBI Taxonomy" id="258515"/>
    <lineage>
        <taxon>Bacteria</taxon>
        <taxon>Bacillati</taxon>
        <taxon>Bacillota</taxon>
        <taxon>Clostridia</taxon>
        <taxon>Eubacteriales</taxon>
        <taxon>Oscillospiraceae</taxon>
        <taxon>Acetanaerobacterium</taxon>
    </lineage>
</organism>
<comment type="similarity">
    <text evidence="1">Belongs to the carbohydrate kinase pfkB family.</text>
</comment>
<dbReference type="OrthoDB" id="9801219at2"/>
<comment type="similarity">
    <text evidence="6">Belongs to the carbohydrate kinase PfkB family. LacC subfamily.</text>
</comment>
<dbReference type="GO" id="GO:0016052">
    <property type="term" value="P:carbohydrate catabolic process"/>
    <property type="evidence" value="ECO:0007669"/>
    <property type="project" value="UniProtKB-ARBA"/>
</dbReference>
<evidence type="ECO:0000313" key="8">
    <source>
        <dbReference type="EMBL" id="SDN88756.1"/>
    </source>
</evidence>
<proteinExistence type="inferred from homology"/>
<accession>A0A1H0F2J2</accession>
<dbReference type="RefSeq" id="WP_092642640.1">
    <property type="nucleotide sequence ID" value="NZ_FNID01000037.1"/>
</dbReference>
<dbReference type="GO" id="GO:2001059">
    <property type="term" value="P:D-tagatose 6-phosphate catabolic process"/>
    <property type="evidence" value="ECO:0007669"/>
    <property type="project" value="UniProtKB-UniPathway"/>
</dbReference>
<evidence type="ECO:0000256" key="6">
    <source>
        <dbReference type="PIRNR" id="PIRNR000535"/>
    </source>
</evidence>
<name>A0A1H0F2J2_9FIRM</name>
<comment type="catalytic activity">
    <reaction evidence="6">
        <text>D-tagatofuranose 6-phosphate + ATP = D-tagatofuranose 1,6-bisphosphate + ADP + H(+)</text>
        <dbReference type="Rhea" id="RHEA:12420"/>
        <dbReference type="ChEBI" id="CHEBI:15378"/>
        <dbReference type="ChEBI" id="CHEBI:30616"/>
        <dbReference type="ChEBI" id="CHEBI:58694"/>
        <dbReference type="ChEBI" id="CHEBI:58695"/>
        <dbReference type="ChEBI" id="CHEBI:456216"/>
        <dbReference type="EC" id="2.7.1.144"/>
    </reaction>
</comment>
<dbReference type="EMBL" id="FNID01000037">
    <property type="protein sequence ID" value="SDN88756.1"/>
    <property type="molecule type" value="Genomic_DNA"/>
</dbReference>
<dbReference type="AlphaFoldDB" id="A0A1H0F2J2"/>
<dbReference type="PANTHER" id="PTHR46566">
    <property type="entry name" value="1-PHOSPHOFRUCTOKINASE-RELATED"/>
    <property type="match status" value="1"/>
</dbReference>
<evidence type="ECO:0000256" key="3">
    <source>
        <dbReference type="ARBA" id="ARBA00022741"/>
    </source>
</evidence>
<keyword evidence="6" id="KW-0423">Lactose metabolism</keyword>
<dbReference type="GO" id="GO:0005524">
    <property type="term" value="F:ATP binding"/>
    <property type="evidence" value="ECO:0007669"/>
    <property type="project" value="UniProtKB-KW"/>
</dbReference>
<evidence type="ECO:0000256" key="1">
    <source>
        <dbReference type="ARBA" id="ARBA00005380"/>
    </source>
</evidence>
<dbReference type="SUPFAM" id="SSF53613">
    <property type="entry name" value="Ribokinase-like"/>
    <property type="match status" value="1"/>
</dbReference>
<keyword evidence="5 6" id="KW-0067">ATP-binding</keyword>
<reference evidence="8 9" key="1">
    <citation type="submission" date="2016-10" db="EMBL/GenBank/DDBJ databases">
        <authorList>
            <person name="de Groot N.N."/>
        </authorList>
    </citation>
    <scope>NUCLEOTIDE SEQUENCE [LARGE SCALE GENOMIC DNA]</scope>
    <source>
        <strain evidence="8 9">CGMCC 1.5012</strain>
    </source>
</reference>
<keyword evidence="9" id="KW-1185">Reference proteome</keyword>
<dbReference type="NCBIfam" id="TIGR03828">
    <property type="entry name" value="pfkB"/>
    <property type="match status" value="1"/>
</dbReference>
<dbReference type="NCBIfam" id="TIGR03168">
    <property type="entry name" value="1-PFK"/>
    <property type="match status" value="1"/>
</dbReference>
<evidence type="ECO:0000256" key="5">
    <source>
        <dbReference type="ARBA" id="ARBA00022840"/>
    </source>
</evidence>